<dbReference type="InterPro" id="IPR009445">
    <property type="entry name" value="TMEM85/Emc4"/>
</dbReference>
<gene>
    <name evidence="9" type="primary">EMC4</name>
    <name evidence="9" type="ORF">PRELSG_1315700</name>
</gene>
<evidence type="ECO:0000256" key="7">
    <source>
        <dbReference type="ARBA" id="ARBA00023136"/>
    </source>
</evidence>
<protein>
    <recommendedName>
        <fullName evidence="3">ER membrane protein complex subunit 4</fullName>
    </recommendedName>
</protein>
<dbReference type="VEuPathDB" id="PlasmoDB:PRELSG_1315700"/>
<dbReference type="GO" id="GO:0005789">
    <property type="term" value="C:endoplasmic reticulum membrane"/>
    <property type="evidence" value="ECO:0007669"/>
    <property type="project" value="UniProtKB-SubCell"/>
</dbReference>
<keyword evidence="6 8" id="KW-1133">Transmembrane helix</keyword>
<dbReference type="KEGG" id="prel:PRELSG_1315700"/>
<dbReference type="RefSeq" id="XP_028535805.1">
    <property type="nucleotide sequence ID" value="XM_028678684.1"/>
</dbReference>
<feature type="transmembrane region" description="Helical" evidence="8">
    <location>
        <begin position="138"/>
        <end position="159"/>
    </location>
</feature>
<evidence type="ECO:0000313" key="9">
    <source>
        <dbReference type="EMBL" id="CRH03798.1"/>
    </source>
</evidence>
<keyword evidence="4 8" id="KW-0812">Transmembrane</keyword>
<dbReference type="Proteomes" id="UP000220158">
    <property type="component" value="Chromosome 13"/>
</dbReference>
<name>A0A1J1HDE4_PLARL</name>
<feature type="transmembrane region" description="Helical" evidence="8">
    <location>
        <begin position="90"/>
        <end position="113"/>
    </location>
</feature>
<keyword evidence="5" id="KW-0256">Endoplasmic reticulum</keyword>
<evidence type="ECO:0000313" key="10">
    <source>
        <dbReference type="Proteomes" id="UP000220158"/>
    </source>
</evidence>
<sequence>MNRWDFNLRKYDQKCENLIEPFGYKFVNEAKNVYGPGDSYLKVEKSFSHLNKLNKNDNNKSNISEENKKILNKMAWGICINSIKGLAMNLFVMFMSGGASGIFGIIFIIYSIYNILKSLLNVNDAFKGVENNTKHKFLLQKICFIIINCSVFIYIMNVCSKSGLLPIRSGDYFYYIPHKKIKQKGVGNFF</sequence>
<proteinExistence type="inferred from homology"/>
<dbReference type="EMBL" id="LN835308">
    <property type="protein sequence ID" value="CRH03798.1"/>
    <property type="molecule type" value="Genomic_DNA"/>
</dbReference>
<dbReference type="Pfam" id="PF06417">
    <property type="entry name" value="EMC4"/>
    <property type="match status" value="1"/>
</dbReference>
<dbReference type="OrthoDB" id="369569at2759"/>
<dbReference type="AlphaFoldDB" id="A0A1J1HDE4"/>
<comment type="similarity">
    <text evidence="2">Belongs to the EMC4 family.</text>
</comment>
<evidence type="ECO:0000256" key="1">
    <source>
        <dbReference type="ARBA" id="ARBA00004477"/>
    </source>
</evidence>
<organism evidence="9 10">
    <name type="scientific">Plasmodium relictum</name>
    <dbReference type="NCBI Taxonomy" id="85471"/>
    <lineage>
        <taxon>Eukaryota</taxon>
        <taxon>Sar</taxon>
        <taxon>Alveolata</taxon>
        <taxon>Apicomplexa</taxon>
        <taxon>Aconoidasida</taxon>
        <taxon>Haemosporida</taxon>
        <taxon>Plasmodiidae</taxon>
        <taxon>Plasmodium</taxon>
        <taxon>Plasmodium (Haemamoeba)</taxon>
    </lineage>
</organism>
<evidence type="ECO:0000256" key="5">
    <source>
        <dbReference type="ARBA" id="ARBA00022824"/>
    </source>
</evidence>
<accession>A0A1J1HDE4</accession>
<keyword evidence="10" id="KW-1185">Reference proteome</keyword>
<evidence type="ECO:0000256" key="3">
    <source>
        <dbReference type="ARBA" id="ARBA00020820"/>
    </source>
</evidence>
<dbReference type="PANTHER" id="PTHR19315">
    <property type="entry name" value="ER MEMBRANE PROTEIN COMPLEX SUBUNIT 4"/>
    <property type="match status" value="1"/>
</dbReference>
<evidence type="ECO:0000256" key="6">
    <source>
        <dbReference type="ARBA" id="ARBA00022989"/>
    </source>
</evidence>
<dbReference type="GeneID" id="39738090"/>
<reference evidence="9 10" key="1">
    <citation type="submission" date="2015-04" db="EMBL/GenBank/DDBJ databases">
        <authorList>
            <consortium name="Pathogen Informatics"/>
        </authorList>
    </citation>
    <scope>NUCLEOTIDE SEQUENCE [LARGE SCALE GENOMIC DNA]</scope>
    <source>
        <strain evidence="9 10">SGS1</strain>
    </source>
</reference>
<keyword evidence="7 8" id="KW-0472">Membrane</keyword>
<evidence type="ECO:0000256" key="4">
    <source>
        <dbReference type="ARBA" id="ARBA00022692"/>
    </source>
</evidence>
<evidence type="ECO:0000256" key="8">
    <source>
        <dbReference type="SAM" id="Phobius"/>
    </source>
</evidence>
<comment type="subcellular location">
    <subcellularLocation>
        <location evidence="1">Endoplasmic reticulum membrane</location>
        <topology evidence="1">Multi-pass membrane protein</topology>
    </subcellularLocation>
</comment>
<evidence type="ECO:0000256" key="2">
    <source>
        <dbReference type="ARBA" id="ARBA00007715"/>
    </source>
</evidence>